<evidence type="ECO:0000313" key="2">
    <source>
        <dbReference type="EMBL" id="GMH03866.1"/>
    </source>
</evidence>
<dbReference type="Proteomes" id="UP001279734">
    <property type="component" value="Unassembled WGS sequence"/>
</dbReference>
<keyword evidence="3" id="KW-1185">Reference proteome</keyword>
<proteinExistence type="predicted"/>
<gene>
    <name evidence="2" type="ORF">Nepgr_005705</name>
</gene>
<organism evidence="2 3">
    <name type="scientific">Nepenthes gracilis</name>
    <name type="common">Slender pitcher plant</name>
    <dbReference type="NCBI Taxonomy" id="150966"/>
    <lineage>
        <taxon>Eukaryota</taxon>
        <taxon>Viridiplantae</taxon>
        <taxon>Streptophyta</taxon>
        <taxon>Embryophyta</taxon>
        <taxon>Tracheophyta</taxon>
        <taxon>Spermatophyta</taxon>
        <taxon>Magnoliopsida</taxon>
        <taxon>eudicotyledons</taxon>
        <taxon>Gunneridae</taxon>
        <taxon>Pentapetalae</taxon>
        <taxon>Caryophyllales</taxon>
        <taxon>Nepenthaceae</taxon>
        <taxon>Nepenthes</taxon>
    </lineage>
</organism>
<sequence length="89" mass="9527">MKSKRGAKITAKKEAATGMGDGGCEAMGGESELSQWKEKWWAGVGFKSAKTESVFHQPAINCSCLATHLLLCQKDSSMATLAMDSCPDR</sequence>
<evidence type="ECO:0000313" key="3">
    <source>
        <dbReference type="Proteomes" id="UP001279734"/>
    </source>
</evidence>
<protein>
    <submittedName>
        <fullName evidence="2">Uncharacterized protein</fullName>
    </submittedName>
</protein>
<dbReference type="AlphaFoldDB" id="A0AAD3S3U0"/>
<reference evidence="2" key="1">
    <citation type="submission" date="2023-05" db="EMBL/GenBank/DDBJ databases">
        <title>Nepenthes gracilis genome sequencing.</title>
        <authorList>
            <person name="Fukushima K."/>
        </authorList>
    </citation>
    <scope>NUCLEOTIDE SEQUENCE</scope>
    <source>
        <strain evidence="2">SING2019-196</strain>
    </source>
</reference>
<name>A0AAD3S3U0_NEPGR</name>
<evidence type="ECO:0000256" key="1">
    <source>
        <dbReference type="SAM" id="MobiDB-lite"/>
    </source>
</evidence>
<comment type="caution">
    <text evidence="2">The sequence shown here is derived from an EMBL/GenBank/DDBJ whole genome shotgun (WGS) entry which is preliminary data.</text>
</comment>
<accession>A0AAD3S3U0</accession>
<dbReference type="EMBL" id="BSYO01000004">
    <property type="protein sequence ID" value="GMH03866.1"/>
    <property type="molecule type" value="Genomic_DNA"/>
</dbReference>
<feature type="region of interest" description="Disordered" evidence="1">
    <location>
        <begin position="1"/>
        <end position="29"/>
    </location>
</feature>